<comment type="function">
    <text evidence="11 12">Key component of the proton channel; it plays a direct role in the translocation of protons across the membrane.</text>
</comment>
<dbReference type="SUPFAM" id="SSF81336">
    <property type="entry name" value="F1F0 ATP synthase subunit A"/>
    <property type="match status" value="1"/>
</dbReference>
<evidence type="ECO:0000256" key="2">
    <source>
        <dbReference type="ARBA" id="ARBA00006810"/>
    </source>
</evidence>
<dbReference type="InterPro" id="IPR023011">
    <property type="entry name" value="ATP_synth_F0_asu_AS"/>
</dbReference>
<keyword evidence="5 11" id="KW-0812">Transmembrane</keyword>
<keyword evidence="4 11" id="KW-0138">CF(0)</keyword>
<dbReference type="PANTHER" id="PTHR42823:SF3">
    <property type="entry name" value="ATP SYNTHASE SUBUNIT A, CHLOROPLASTIC"/>
    <property type="match status" value="1"/>
</dbReference>
<feature type="transmembrane region" description="Helical" evidence="11">
    <location>
        <begin position="212"/>
        <end position="237"/>
    </location>
</feature>
<dbReference type="Pfam" id="PF00119">
    <property type="entry name" value="ATP-synt_A"/>
    <property type="match status" value="1"/>
</dbReference>
<dbReference type="RefSeq" id="WP_088077058.1">
    <property type="nucleotide sequence ID" value="NZ_JAHQCR010000091.1"/>
</dbReference>
<keyword evidence="9 11" id="KW-0472">Membrane</keyword>
<comment type="similarity">
    <text evidence="2 11 12">Belongs to the ATPase A chain family.</text>
</comment>
<evidence type="ECO:0000256" key="5">
    <source>
        <dbReference type="ARBA" id="ARBA00022692"/>
    </source>
</evidence>
<organism evidence="13 14">
    <name type="scientific">Evansella alkalicola</name>
    <dbReference type="NCBI Taxonomy" id="745819"/>
    <lineage>
        <taxon>Bacteria</taxon>
        <taxon>Bacillati</taxon>
        <taxon>Bacillota</taxon>
        <taxon>Bacilli</taxon>
        <taxon>Bacillales</taxon>
        <taxon>Bacillaceae</taxon>
        <taxon>Evansella</taxon>
    </lineage>
</organism>
<evidence type="ECO:0000256" key="4">
    <source>
        <dbReference type="ARBA" id="ARBA00022547"/>
    </source>
</evidence>
<keyword evidence="14" id="KW-1185">Reference proteome</keyword>
<evidence type="ECO:0000256" key="6">
    <source>
        <dbReference type="ARBA" id="ARBA00022781"/>
    </source>
</evidence>
<keyword evidence="6 11" id="KW-0375">Hydrogen ion transport</keyword>
<dbReference type="NCBIfam" id="NF004479">
    <property type="entry name" value="PRK05815.1-4"/>
    <property type="match status" value="1"/>
</dbReference>
<keyword evidence="3 11" id="KW-0813">Transport</keyword>
<keyword evidence="11" id="KW-1003">Cell membrane</keyword>
<comment type="subcellular location">
    <subcellularLocation>
        <location evidence="11 12">Cell membrane</location>
        <topology evidence="11 12">Multi-pass membrane protein</topology>
    </subcellularLocation>
    <subcellularLocation>
        <location evidence="1">Membrane</location>
        <topology evidence="1">Multi-pass membrane protein</topology>
    </subcellularLocation>
</comment>
<dbReference type="CDD" id="cd00310">
    <property type="entry name" value="ATP-synt_Fo_a_6"/>
    <property type="match status" value="1"/>
</dbReference>
<gene>
    <name evidence="11 13" type="primary">atpB</name>
    <name evidence="13" type="ORF">KS407_23395</name>
</gene>
<name>A0ABS6K0J8_9BACI</name>
<evidence type="ECO:0000256" key="10">
    <source>
        <dbReference type="ARBA" id="ARBA00023310"/>
    </source>
</evidence>
<evidence type="ECO:0000313" key="14">
    <source>
        <dbReference type="Proteomes" id="UP000790580"/>
    </source>
</evidence>
<dbReference type="Proteomes" id="UP000790580">
    <property type="component" value="Unassembled WGS sequence"/>
</dbReference>
<evidence type="ECO:0000256" key="7">
    <source>
        <dbReference type="ARBA" id="ARBA00022989"/>
    </source>
</evidence>
<evidence type="ECO:0000256" key="1">
    <source>
        <dbReference type="ARBA" id="ARBA00004141"/>
    </source>
</evidence>
<keyword evidence="8 11" id="KW-0406">Ion transport</keyword>
<comment type="caution">
    <text evidence="13">The sequence shown here is derived from an EMBL/GenBank/DDBJ whole genome shotgun (WGS) entry which is preliminary data.</text>
</comment>
<reference evidence="13 14" key="1">
    <citation type="submission" date="2021-06" db="EMBL/GenBank/DDBJ databases">
        <title>Bacillus sp. RD4P76, an endophyte from a halophyte.</title>
        <authorList>
            <person name="Sun J.-Q."/>
        </authorList>
    </citation>
    <scope>NUCLEOTIDE SEQUENCE [LARGE SCALE GENOMIC DNA]</scope>
    <source>
        <strain evidence="13 14">JCM 17098</strain>
    </source>
</reference>
<evidence type="ECO:0000256" key="12">
    <source>
        <dbReference type="RuleBase" id="RU000483"/>
    </source>
</evidence>
<sequence>MGDYYTDPVVYLFGIEWLAFNLANIFMVTVSLTIVFFVLFFMSRTIKMYPSGAQNALEYLIQFIKNIISSAMDWKQGQHFVVLGVTIILYVFVSNMAGIPFEFAQWTDEGKIVWWKSPTADPMLTLSLAAMVILMTHYYGLKLKGPKEYGKDYFRPVFFLFPFKIIEDFSNTITLGMRLYGNVYAKEVLMVMLVGLGTTSVLWGIGAFVPMVVWQVFGTFIGALQAFIFCMLTMVYMSHKVSEDH</sequence>
<feature type="transmembrane region" description="Helical" evidence="11">
    <location>
        <begin position="188"/>
        <end position="206"/>
    </location>
</feature>
<feature type="transmembrane region" description="Helical" evidence="11">
    <location>
        <begin position="80"/>
        <end position="103"/>
    </location>
</feature>
<dbReference type="HAMAP" id="MF_01393">
    <property type="entry name" value="ATP_synth_a_bact"/>
    <property type="match status" value="1"/>
</dbReference>
<proteinExistence type="inferred from homology"/>
<dbReference type="InterPro" id="IPR000568">
    <property type="entry name" value="ATP_synth_F0_asu"/>
</dbReference>
<evidence type="ECO:0000256" key="9">
    <source>
        <dbReference type="ARBA" id="ARBA00023136"/>
    </source>
</evidence>
<dbReference type="EMBL" id="JAHQCR010000091">
    <property type="protein sequence ID" value="MBU9724376.1"/>
    <property type="molecule type" value="Genomic_DNA"/>
</dbReference>
<dbReference type="PRINTS" id="PR00123">
    <property type="entry name" value="ATPASEA"/>
</dbReference>
<evidence type="ECO:0000256" key="3">
    <source>
        <dbReference type="ARBA" id="ARBA00022448"/>
    </source>
</evidence>
<evidence type="ECO:0000256" key="8">
    <source>
        <dbReference type="ARBA" id="ARBA00023065"/>
    </source>
</evidence>
<dbReference type="NCBIfam" id="TIGR01131">
    <property type="entry name" value="ATP_synt_6_or_A"/>
    <property type="match status" value="1"/>
</dbReference>
<dbReference type="PROSITE" id="PS00449">
    <property type="entry name" value="ATPASE_A"/>
    <property type="match status" value="1"/>
</dbReference>
<feature type="transmembrane region" description="Helical" evidence="11">
    <location>
        <begin position="20"/>
        <end position="41"/>
    </location>
</feature>
<evidence type="ECO:0000256" key="11">
    <source>
        <dbReference type="HAMAP-Rule" id="MF_01393"/>
    </source>
</evidence>
<evidence type="ECO:0000313" key="13">
    <source>
        <dbReference type="EMBL" id="MBU9724376.1"/>
    </source>
</evidence>
<dbReference type="Gene3D" id="1.20.120.220">
    <property type="entry name" value="ATP synthase, F0 complex, subunit A"/>
    <property type="match status" value="1"/>
</dbReference>
<dbReference type="InterPro" id="IPR035908">
    <property type="entry name" value="F0_ATP_A_sf"/>
</dbReference>
<protein>
    <recommendedName>
        <fullName evidence="11 12">ATP synthase subunit a</fullName>
    </recommendedName>
    <alternativeName>
        <fullName evidence="11">ATP synthase F0 sector subunit a</fullName>
    </alternativeName>
    <alternativeName>
        <fullName evidence="11">F-ATPase subunit 6</fullName>
    </alternativeName>
</protein>
<keyword evidence="10 11" id="KW-0066">ATP synthesis</keyword>
<dbReference type="InterPro" id="IPR045082">
    <property type="entry name" value="ATP_syn_F0_a_bact/chloroplast"/>
</dbReference>
<accession>A0ABS6K0J8</accession>
<keyword evidence="7 11" id="KW-1133">Transmembrane helix</keyword>
<feature type="transmembrane region" description="Helical" evidence="11">
    <location>
        <begin position="123"/>
        <end position="141"/>
    </location>
</feature>
<dbReference type="PANTHER" id="PTHR42823">
    <property type="entry name" value="ATP SYNTHASE SUBUNIT A, CHLOROPLASTIC"/>
    <property type="match status" value="1"/>
</dbReference>